<reference evidence="2" key="1">
    <citation type="submission" date="2021-01" db="EMBL/GenBank/DDBJ databases">
        <authorList>
            <consortium name="Genoscope - CEA"/>
            <person name="William W."/>
        </authorList>
    </citation>
    <scope>NUCLEOTIDE SEQUENCE</scope>
</reference>
<name>A0A8S1Y0M3_PAROT</name>
<feature type="region of interest" description="Disordered" evidence="1">
    <location>
        <begin position="404"/>
        <end position="465"/>
    </location>
</feature>
<keyword evidence="3" id="KW-1185">Reference proteome</keyword>
<organism evidence="2 3">
    <name type="scientific">Paramecium octaurelia</name>
    <dbReference type="NCBI Taxonomy" id="43137"/>
    <lineage>
        <taxon>Eukaryota</taxon>
        <taxon>Sar</taxon>
        <taxon>Alveolata</taxon>
        <taxon>Ciliophora</taxon>
        <taxon>Intramacronucleata</taxon>
        <taxon>Oligohymenophorea</taxon>
        <taxon>Peniculida</taxon>
        <taxon>Parameciidae</taxon>
        <taxon>Paramecium</taxon>
    </lineage>
</organism>
<dbReference type="OMA" id="FEFGQNS"/>
<comment type="caution">
    <text evidence="2">The sequence shown here is derived from an EMBL/GenBank/DDBJ whole genome shotgun (WGS) entry which is preliminary data.</text>
</comment>
<proteinExistence type="predicted"/>
<feature type="region of interest" description="Disordered" evidence="1">
    <location>
        <begin position="107"/>
        <end position="141"/>
    </location>
</feature>
<feature type="compositionally biased region" description="Polar residues" evidence="1">
    <location>
        <begin position="414"/>
        <end position="431"/>
    </location>
</feature>
<dbReference type="EMBL" id="CAJJDP010000141">
    <property type="protein sequence ID" value="CAD8207276.1"/>
    <property type="molecule type" value="Genomic_DNA"/>
</dbReference>
<sequence>MSIIAINSSEQEVGRNIRSSKKKYLWKFSIDDADQEIVLLISSLSGKKEVRHNGRLIYQESSLFSEFRYLHKLQYCLVTIAPKHDSYQLYLNNIPFAEYFDAGNSDQNVNPKNGTFNNDDPEGVDASQSKESEPKQSNFQQPLQKFRLSVPNKITNNNQNKTESKQQGIFWNQGVNQDFANFGTTQTKGTDNTFGNFGFTFDTPQKEIKNTNSQVAQQTNQKQNEKPNPFFEFGQNSWSAPQNNYDYGFIQQPSQIQVQQTRLFTSDIKPQTKTEQQLNNTPQPLNLTNQQILYNQSNLTNQQQQQQVQLQLQQQQFNSSTIKPQVSSQSDLLDFFEYNQPAQNTINCSYQQQELKKSHSQAVIMPIQAQNQSTQMIFQSYKNPIQQNPFQNIQNYQFNSSYQQQFQSSYPNQRTTQSLTPLTSSFQSTKRQMPKELEDMFDQPMQTTQPQLQKRSTPFDDDLFT</sequence>
<feature type="compositionally biased region" description="Low complexity" evidence="1">
    <location>
        <begin position="404"/>
        <end position="413"/>
    </location>
</feature>
<evidence type="ECO:0000313" key="3">
    <source>
        <dbReference type="Proteomes" id="UP000683925"/>
    </source>
</evidence>
<evidence type="ECO:0000256" key="1">
    <source>
        <dbReference type="SAM" id="MobiDB-lite"/>
    </source>
</evidence>
<accession>A0A8S1Y0M3</accession>
<dbReference type="Proteomes" id="UP000683925">
    <property type="component" value="Unassembled WGS sequence"/>
</dbReference>
<dbReference type="OrthoDB" id="311022at2759"/>
<protein>
    <submittedName>
        <fullName evidence="2">Uncharacterized protein</fullName>
    </submittedName>
</protein>
<evidence type="ECO:0000313" key="2">
    <source>
        <dbReference type="EMBL" id="CAD8207276.1"/>
    </source>
</evidence>
<dbReference type="AlphaFoldDB" id="A0A8S1Y0M3"/>
<feature type="compositionally biased region" description="Polar residues" evidence="1">
    <location>
        <begin position="444"/>
        <end position="456"/>
    </location>
</feature>
<gene>
    <name evidence="2" type="ORF">POCTA_138.1.T1400140</name>
</gene>
<feature type="compositionally biased region" description="Polar residues" evidence="1">
    <location>
        <begin position="107"/>
        <end position="118"/>
    </location>
</feature>